<evidence type="ECO:0000313" key="2">
    <source>
        <dbReference type="Proteomes" id="UP000295493"/>
    </source>
</evidence>
<dbReference type="Gene3D" id="6.10.280.50">
    <property type="match status" value="1"/>
</dbReference>
<dbReference type="InterPro" id="IPR007420">
    <property type="entry name" value="DUF465"/>
</dbReference>
<gene>
    <name evidence="1" type="ORF">EV664_101133</name>
</gene>
<accession>A0A4R6FXC4</accession>
<proteinExistence type="predicted"/>
<comment type="caution">
    <text evidence="1">The sequence shown here is derived from an EMBL/GenBank/DDBJ whole genome shotgun (WGS) entry which is preliminary data.</text>
</comment>
<keyword evidence="2" id="KW-1185">Reference proteome</keyword>
<protein>
    <recommendedName>
        <fullName evidence="3">DUF465 domain-containing protein</fullName>
    </recommendedName>
</protein>
<evidence type="ECO:0000313" key="1">
    <source>
        <dbReference type="EMBL" id="TDN86562.1"/>
    </source>
</evidence>
<dbReference type="Pfam" id="PF04325">
    <property type="entry name" value="DUF465"/>
    <property type="match status" value="1"/>
</dbReference>
<name>A0A4R6FXC4_9SPHN</name>
<reference evidence="1 2" key="1">
    <citation type="submission" date="2019-03" db="EMBL/GenBank/DDBJ databases">
        <title>Genomic Encyclopedia of Type Strains, Phase IV (KMG-IV): sequencing the most valuable type-strain genomes for metagenomic binning, comparative biology and taxonomic classification.</title>
        <authorList>
            <person name="Goeker M."/>
        </authorList>
    </citation>
    <scope>NUCLEOTIDE SEQUENCE [LARGE SCALE GENOMIC DNA]</scope>
    <source>
        <strain evidence="1 2">DSM 25059</strain>
    </source>
</reference>
<dbReference type="EMBL" id="SNWD01000001">
    <property type="protein sequence ID" value="TDN86562.1"/>
    <property type="molecule type" value="Genomic_DNA"/>
</dbReference>
<organism evidence="1 2">
    <name type="scientific">Stakelama pacifica</name>
    <dbReference type="NCBI Taxonomy" id="517720"/>
    <lineage>
        <taxon>Bacteria</taxon>
        <taxon>Pseudomonadati</taxon>
        <taxon>Pseudomonadota</taxon>
        <taxon>Alphaproteobacteria</taxon>
        <taxon>Sphingomonadales</taxon>
        <taxon>Sphingomonadaceae</taxon>
        <taxon>Stakelama</taxon>
    </lineage>
</organism>
<sequence>MMHNPHFSSLETKHSVLDRRISDESHRPMPDQLLIAELKRQKLRVKEEMSRL</sequence>
<dbReference type="AlphaFoldDB" id="A0A4R6FXC4"/>
<dbReference type="Proteomes" id="UP000295493">
    <property type="component" value="Unassembled WGS sequence"/>
</dbReference>
<evidence type="ECO:0008006" key="3">
    <source>
        <dbReference type="Google" id="ProtNLM"/>
    </source>
</evidence>
<dbReference type="InterPro" id="IPR038444">
    <property type="entry name" value="DUF465_sf"/>
</dbReference>